<reference evidence="2" key="2">
    <citation type="submission" date="2019-10" db="EMBL/GenBank/DDBJ databases">
        <authorList>
            <consortium name="NCBI Genome Project"/>
        </authorList>
    </citation>
    <scope>NUCLEOTIDE SEQUENCE</scope>
    <source>
        <strain evidence="2">NI907</strain>
    </source>
</reference>
<keyword evidence="1" id="KW-1185">Reference proteome</keyword>
<evidence type="ECO:0000313" key="1">
    <source>
        <dbReference type="Proteomes" id="UP000515153"/>
    </source>
</evidence>
<gene>
    <name evidence="2" type="ORF">PgNI_03222</name>
</gene>
<accession>A0A6P8BBI2</accession>
<name>A0A6P8BBI2_PYRGI</name>
<reference evidence="2" key="3">
    <citation type="submission" date="2025-08" db="UniProtKB">
        <authorList>
            <consortium name="RefSeq"/>
        </authorList>
    </citation>
    <scope>IDENTIFICATION</scope>
    <source>
        <strain evidence="2">NI907</strain>
    </source>
</reference>
<reference evidence="2" key="1">
    <citation type="journal article" date="2019" name="Mol. Biol. Evol.">
        <title>Blast fungal genomes show frequent chromosomal changes, gene gains and losses, and effector gene turnover.</title>
        <authorList>
            <person name="Gomez Luciano L.B."/>
            <person name="Jason Tsai I."/>
            <person name="Chuma I."/>
            <person name="Tosa Y."/>
            <person name="Chen Y.H."/>
            <person name="Li J.Y."/>
            <person name="Li M.Y."/>
            <person name="Jade Lu M.Y."/>
            <person name="Nakayashiki H."/>
            <person name="Li W.H."/>
        </authorList>
    </citation>
    <scope>NUCLEOTIDE SEQUENCE</scope>
    <source>
        <strain evidence="2">NI907</strain>
    </source>
</reference>
<dbReference type="AlphaFoldDB" id="A0A6P8BBI2"/>
<protein>
    <submittedName>
        <fullName evidence="2">Uncharacterized protein</fullName>
    </submittedName>
</protein>
<dbReference type="Proteomes" id="UP000515153">
    <property type="component" value="Unplaced"/>
</dbReference>
<dbReference type="GeneID" id="41958187"/>
<dbReference type="RefSeq" id="XP_030984505.1">
    <property type="nucleotide sequence ID" value="XM_031123277.1"/>
</dbReference>
<sequence length="76" mass="8390">MMIVSGNALVRPSGLPLKTWVWSKRTRHKAPSLQHQDGKERNLEADVRALAKRCDAMLLGATTVYGLIVEGRCSTV</sequence>
<dbReference type="KEGG" id="pgri:PgNI_03222"/>
<evidence type="ECO:0000313" key="2">
    <source>
        <dbReference type="RefSeq" id="XP_030984505.1"/>
    </source>
</evidence>
<proteinExistence type="predicted"/>
<organism evidence="1 2">
    <name type="scientific">Pyricularia grisea</name>
    <name type="common">Crabgrass-specific blast fungus</name>
    <name type="synonym">Magnaporthe grisea</name>
    <dbReference type="NCBI Taxonomy" id="148305"/>
    <lineage>
        <taxon>Eukaryota</taxon>
        <taxon>Fungi</taxon>
        <taxon>Dikarya</taxon>
        <taxon>Ascomycota</taxon>
        <taxon>Pezizomycotina</taxon>
        <taxon>Sordariomycetes</taxon>
        <taxon>Sordariomycetidae</taxon>
        <taxon>Magnaporthales</taxon>
        <taxon>Pyriculariaceae</taxon>
        <taxon>Pyricularia</taxon>
    </lineage>
</organism>